<comment type="caution">
    <text evidence="1">The sequence shown here is derived from an EMBL/GenBank/DDBJ whole genome shotgun (WGS) entry which is preliminary data.</text>
</comment>
<gene>
    <name evidence="1" type="ORF">BDR25DRAFT_326058</name>
</gene>
<keyword evidence="2" id="KW-1185">Reference proteome</keyword>
<accession>A0ACB6QRF1</accession>
<evidence type="ECO:0000313" key="1">
    <source>
        <dbReference type="EMBL" id="KAF2469559.1"/>
    </source>
</evidence>
<dbReference type="Proteomes" id="UP000799755">
    <property type="component" value="Unassembled WGS sequence"/>
</dbReference>
<protein>
    <submittedName>
        <fullName evidence="1">MFS general substrate transporter</fullName>
    </submittedName>
</protein>
<reference evidence="1" key="1">
    <citation type="journal article" date="2020" name="Stud. Mycol.">
        <title>101 Dothideomycetes genomes: a test case for predicting lifestyles and emergence of pathogens.</title>
        <authorList>
            <person name="Haridas S."/>
            <person name="Albert R."/>
            <person name="Binder M."/>
            <person name="Bloem J."/>
            <person name="Labutti K."/>
            <person name="Salamov A."/>
            <person name="Andreopoulos B."/>
            <person name="Baker S."/>
            <person name="Barry K."/>
            <person name="Bills G."/>
            <person name="Bluhm B."/>
            <person name="Cannon C."/>
            <person name="Castanera R."/>
            <person name="Culley D."/>
            <person name="Daum C."/>
            <person name="Ezra D."/>
            <person name="Gonzalez J."/>
            <person name="Henrissat B."/>
            <person name="Kuo A."/>
            <person name="Liang C."/>
            <person name="Lipzen A."/>
            <person name="Lutzoni F."/>
            <person name="Magnuson J."/>
            <person name="Mondo S."/>
            <person name="Nolan M."/>
            <person name="Ohm R."/>
            <person name="Pangilinan J."/>
            <person name="Park H.-J."/>
            <person name="Ramirez L."/>
            <person name="Alfaro M."/>
            <person name="Sun H."/>
            <person name="Tritt A."/>
            <person name="Yoshinaga Y."/>
            <person name="Zwiers L.-H."/>
            <person name="Turgeon B."/>
            <person name="Goodwin S."/>
            <person name="Spatafora J."/>
            <person name="Crous P."/>
            <person name="Grigoriev I."/>
        </authorList>
    </citation>
    <scope>NUCLEOTIDE SEQUENCE</scope>
    <source>
        <strain evidence="1">ATCC 200398</strain>
    </source>
</reference>
<organism evidence="1 2">
    <name type="scientific">Lindgomyces ingoldianus</name>
    <dbReference type="NCBI Taxonomy" id="673940"/>
    <lineage>
        <taxon>Eukaryota</taxon>
        <taxon>Fungi</taxon>
        <taxon>Dikarya</taxon>
        <taxon>Ascomycota</taxon>
        <taxon>Pezizomycotina</taxon>
        <taxon>Dothideomycetes</taxon>
        <taxon>Pleosporomycetidae</taxon>
        <taxon>Pleosporales</taxon>
        <taxon>Lindgomycetaceae</taxon>
        <taxon>Lindgomyces</taxon>
    </lineage>
</organism>
<proteinExistence type="predicted"/>
<evidence type="ECO:0000313" key="2">
    <source>
        <dbReference type="Proteomes" id="UP000799755"/>
    </source>
</evidence>
<name>A0ACB6QRF1_9PLEO</name>
<dbReference type="EMBL" id="MU003511">
    <property type="protein sequence ID" value="KAF2469559.1"/>
    <property type="molecule type" value="Genomic_DNA"/>
</dbReference>
<sequence length="509" mass="55305">MIIASLCMTSLLTAIEGTVTATALPTITHELDSKELYVWFVNAIFLSSAVIQPLFGQLADVFGRRWPSIFSVAVFALGSGIAGGSNSNGMLIAGRTLQGIGLGGVNMLIDIIVCDLVPQRKRGAIMGIIFAIFATGSSLGPFIGGVLVDHSSWRWVFYLGLPVSGLALLLLVLFLQVRFDKETTVMNKLKRLDYIGNAILVSSMISILIALTYGGTLRPWSSWRTILPLILGLLGICAFHSYEVTGWQQEPVMPPRLFKNRTSAIAFVLVFLHGMILYWITYFLPVYFQSVLLSNPTRSGIQFLPTTIVVIPFAIVAGGLITATGRYKPLCIIGFSLQALGVGLFTTLDIASSTTKWAIFQIVAAAGIGLVTTAILPAVQVELPESDVAASTATWGFLRSLGSIWGISIPAAIFNNRFEQLSTQISDSNARDMLRNGVAYEKSSSAFINSFSESTRIEIILTYQGALQRVWQIAVVFACVGFIAAWGMRESKLKRSLDTDFGMKTKEKP</sequence>